<dbReference type="PANTHER" id="PTHR13170:SF23">
    <property type="entry name" value="PROTEIN O-GLCNACASE-LIKE"/>
    <property type="match status" value="1"/>
</dbReference>
<evidence type="ECO:0000256" key="1">
    <source>
        <dbReference type="ARBA" id="ARBA00022801"/>
    </source>
</evidence>
<dbReference type="EMBL" id="BEZZ01002414">
    <property type="protein sequence ID" value="GCC21722.1"/>
    <property type="molecule type" value="Genomic_DNA"/>
</dbReference>
<dbReference type="SUPFAM" id="SSF51445">
    <property type="entry name" value="(Trans)glycosidases"/>
    <property type="match status" value="1"/>
</dbReference>
<dbReference type="EC" id="3.2.1.169" evidence="6"/>
<dbReference type="AlphaFoldDB" id="A0A401RUB6"/>
<feature type="compositionally biased region" description="Polar residues" evidence="8">
    <location>
        <begin position="338"/>
        <end position="349"/>
    </location>
</feature>
<evidence type="ECO:0000256" key="2">
    <source>
        <dbReference type="ARBA" id="ARBA00023295"/>
    </source>
</evidence>
<dbReference type="GO" id="GO:0009100">
    <property type="term" value="P:glycoprotein metabolic process"/>
    <property type="evidence" value="ECO:0007669"/>
    <property type="project" value="TreeGrafter"/>
</dbReference>
<evidence type="ECO:0000256" key="5">
    <source>
        <dbReference type="ARBA" id="ARBA00052136"/>
    </source>
</evidence>
<evidence type="ECO:0000256" key="8">
    <source>
        <dbReference type="SAM" id="MobiDB-lite"/>
    </source>
</evidence>
<dbReference type="InterPro" id="IPR017853">
    <property type="entry name" value="GH"/>
</dbReference>
<accession>A0A401RUB6</accession>
<dbReference type="GO" id="GO:0016231">
    <property type="term" value="F:beta-N-acetylglucosaminidase activity"/>
    <property type="evidence" value="ECO:0007669"/>
    <property type="project" value="TreeGrafter"/>
</dbReference>
<evidence type="ECO:0000256" key="7">
    <source>
        <dbReference type="ARBA" id="ARBA00076634"/>
    </source>
</evidence>
<dbReference type="InterPro" id="IPR011496">
    <property type="entry name" value="O-GlcNAcase_cat"/>
</dbReference>
<name>A0A401RUB6_CHIPU</name>
<keyword evidence="11" id="KW-1185">Reference proteome</keyword>
<evidence type="ECO:0000256" key="3">
    <source>
        <dbReference type="ARBA" id="ARBA00030512"/>
    </source>
</evidence>
<dbReference type="InterPro" id="IPR051822">
    <property type="entry name" value="Glycosyl_Hydrolase_84"/>
</dbReference>
<feature type="compositionally biased region" description="Basic and acidic residues" evidence="8">
    <location>
        <begin position="351"/>
        <end position="371"/>
    </location>
</feature>
<feature type="compositionally biased region" description="Basic and acidic residues" evidence="8">
    <location>
        <begin position="309"/>
        <end position="321"/>
    </location>
</feature>
<comment type="catalytic activity">
    <reaction evidence="4">
        <text>3-O-(N-acetyl-beta-D-glucosaminyl)-L-seryl-[protein] + H2O = N-acetyl-D-glucosamine + L-seryl-[protein]</text>
        <dbReference type="Rhea" id="RHEA:48876"/>
        <dbReference type="Rhea" id="RHEA-COMP:9863"/>
        <dbReference type="Rhea" id="RHEA-COMP:12251"/>
        <dbReference type="ChEBI" id="CHEBI:15377"/>
        <dbReference type="ChEBI" id="CHEBI:29999"/>
        <dbReference type="ChEBI" id="CHEBI:90838"/>
        <dbReference type="ChEBI" id="CHEBI:506227"/>
        <dbReference type="EC" id="3.2.1.169"/>
    </reaction>
</comment>
<keyword evidence="1" id="KW-0378">Hydrolase</keyword>
<dbReference type="Gene3D" id="3.20.20.80">
    <property type="entry name" value="Glycosidases"/>
    <property type="match status" value="1"/>
</dbReference>
<dbReference type="Gene3D" id="1.20.58.240">
    <property type="entry name" value="STAT, domain 1"/>
    <property type="match status" value="1"/>
</dbReference>
<dbReference type="Proteomes" id="UP000287033">
    <property type="component" value="Unassembled WGS sequence"/>
</dbReference>
<sequence length="599" mass="67653">MEQRMVLFKWMQRWGLNVYMYGPKDDLKHRLLWRETYSAEESVQLKALVLAAQECGVEFVYAISPGQDITFSSSCDLSLLKQKLRQVKGFGCMAFAILFDDIDHAMCPTDKETFSSFAHAQTSVANEIYQYLGEPPIFLFCPTEYCSSLCYPSLSKSYYLKVIGNELQPGIGIIWTGSTVISKEITPESVEEVQVVIKRRPLIWDNLHANDYAQRRVFLGPYKGRASSLVSKLHGMLLNPNCELEANYLPIHTLATWYRCGLRATQSDGGEKGSESCQYCPNEALNLALADWVKDVNRPLCPSRQLLKEAKEGQARSKPHDVVSQNGDVEPKTEKPSTSESDLLPQGSSAKELEMDKAKESLVEETHKAPKMDVGQPAVKSEKTSPFGPRDSLNDSTDKLRDLSTGTGDIDYQKSSDGPLPHAEVQGVTEQDRVEGKGPLSPQGRAPLLAGTLTLANLRLMVDLFYLPYEHGEETAGLLREFHWLKANSDFVSANAKMELKKGEEWRARAAAFQLACDRIDQLFRQFMSSSNRAIVYDLYPYLWDIRNTLVVAKAFVMWLDGRIERDTYSFNSWMNCFQCEWSFNNIIILVVVAEVWTQ</sequence>
<dbReference type="OrthoDB" id="9975416at2759"/>
<protein>
    <recommendedName>
        <fullName evidence="6">protein O-GlcNAcase</fullName>
        <ecNumber evidence="6">3.2.1.169</ecNumber>
    </recommendedName>
    <alternativeName>
        <fullName evidence="3">Beta-N-acetylhexosaminidase</fullName>
    </alternativeName>
    <alternativeName>
        <fullName evidence="7">Beta-hexosaminidase</fullName>
    </alternativeName>
</protein>
<feature type="compositionally biased region" description="Basic and acidic residues" evidence="8">
    <location>
        <begin position="392"/>
        <end position="402"/>
    </location>
</feature>
<reference evidence="10 11" key="1">
    <citation type="journal article" date="2018" name="Nat. Ecol. Evol.">
        <title>Shark genomes provide insights into elasmobranch evolution and the origin of vertebrates.</title>
        <authorList>
            <person name="Hara Y"/>
            <person name="Yamaguchi K"/>
            <person name="Onimaru K"/>
            <person name="Kadota M"/>
            <person name="Koyanagi M"/>
            <person name="Keeley SD"/>
            <person name="Tatsumi K"/>
            <person name="Tanaka K"/>
            <person name="Motone F"/>
            <person name="Kageyama Y"/>
            <person name="Nozu R"/>
            <person name="Adachi N"/>
            <person name="Nishimura O"/>
            <person name="Nakagawa R"/>
            <person name="Tanegashima C"/>
            <person name="Kiyatake I"/>
            <person name="Matsumoto R"/>
            <person name="Murakumo K"/>
            <person name="Nishida K"/>
            <person name="Terakita A"/>
            <person name="Kuratani S"/>
            <person name="Sato K"/>
            <person name="Hyodo S Kuraku.S."/>
        </authorList>
    </citation>
    <scope>NUCLEOTIDE SEQUENCE [LARGE SCALE GENOMIC DNA]</scope>
</reference>
<dbReference type="GO" id="GO:0102571">
    <property type="term" value="F:[protein]-3-O-(N-acetyl-D-glucosaminyl)-L-serine/L-threonine O-N-acetyl-alpha-D-glucosaminase activity"/>
    <property type="evidence" value="ECO:0007669"/>
    <property type="project" value="UniProtKB-EC"/>
</dbReference>
<evidence type="ECO:0000259" key="9">
    <source>
        <dbReference type="PROSITE" id="PS52009"/>
    </source>
</evidence>
<dbReference type="PANTHER" id="PTHR13170">
    <property type="entry name" value="O-GLCNACASE"/>
    <property type="match status" value="1"/>
</dbReference>
<comment type="catalytic activity">
    <reaction evidence="5">
        <text>3-O-(N-acetyl-beta-D-glucosaminyl)-L-threonyl-[protein] + H2O = L-threonyl-[protein] + N-acetyl-D-glucosamine</text>
        <dbReference type="Rhea" id="RHEA:48892"/>
        <dbReference type="Rhea" id="RHEA-COMP:11060"/>
        <dbReference type="Rhea" id="RHEA-COMP:12252"/>
        <dbReference type="ChEBI" id="CHEBI:15377"/>
        <dbReference type="ChEBI" id="CHEBI:30013"/>
        <dbReference type="ChEBI" id="CHEBI:90840"/>
        <dbReference type="ChEBI" id="CHEBI:506227"/>
        <dbReference type="EC" id="3.2.1.169"/>
    </reaction>
</comment>
<evidence type="ECO:0000256" key="4">
    <source>
        <dbReference type="ARBA" id="ARBA00050933"/>
    </source>
</evidence>
<dbReference type="PROSITE" id="PS52009">
    <property type="entry name" value="GH84"/>
    <property type="match status" value="1"/>
</dbReference>
<gene>
    <name evidence="10" type="ORF">chiPu_0020197</name>
</gene>
<dbReference type="FunFam" id="3.20.20.80:FF:000009">
    <property type="entry name" value="O-GlcNAcase BT_4395"/>
    <property type="match status" value="1"/>
</dbReference>
<proteinExistence type="predicted"/>
<dbReference type="OMA" id="FICNIMK"/>
<dbReference type="Pfam" id="PF07555">
    <property type="entry name" value="NAGidase"/>
    <property type="match status" value="1"/>
</dbReference>
<evidence type="ECO:0000313" key="10">
    <source>
        <dbReference type="EMBL" id="GCC21722.1"/>
    </source>
</evidence>
<organism evidence="10 11">
    <name type="scientific">Chiloscyllium punctatum</name>
    <name type="common">Brownbanded bambooshark</name>
    <name type="synonym">Hemiscyllium punctatum</name>
    <dbReference type="NCBI Taxonomy" id="137246"/>
    <lineage>
        <taxon>Eukaryota</taxon>
        <taxon>Metazoa</taxon>
        <taxon>Chordata</taxon>
        <taxon>Craniata</taxon>
        <taxon>Vertebrata</taxon>
        <taxon>Chondrichthyes</taxon>
        <taxon>Elasmobranchii</taxon>
        <taxon>Galeomorphii</taxon>
        <taxon>Galeoidea</taxon>
        <taxon>Orectolobiformes</taxon>
        <taxon>Hemiscylliidae</taxon>
        <taxon>Chiloscyllium</taxon>
    </lineage>
</organism>
<keyword evidence="2" id="KW-0326">Glycosidase</keyword>
<comment type="caution">
    <text evidence="10">The sequence shown here is derived from an EMBL/GenBank/DDBJ whole genome shotgun (WGS) entry which is preliminary data.</text>
</comment>
<feature type="region of interest" description="Disordered" evidence="8">
    <location>
        <begin position="309"/>
        <end position="445"/>
    </location>
</feature>
<evidence type="ECO:0000313" key="11">
    <source>
        <dbReference type="Proteomes" id="UP000287033"/>
    </source>
</evidence>
<dbReference type="STRING" id="137246.A0A401RUB6"/>
<evidence type="ECO:0000256" key="6">
    <source>
        <dbReference type="ARBA" id="ARBA00066938"/>
    </source>
</evidence>
<feature type="domain" description="GH84" evidence="9">
    <location>
        <begin position="1"/>
        <end position="262"/>
    </location>
</feature>